<dbReference type="GeneID" id="9704523"/>
<protein>
    <submittedName>
        <fullName evidence="1">Uncharacterized protein</fullName>
    </submittedName>
</protein>
<dbReference type="EMBL" id="CP001710">
    <property type="protein sequence ID" value="ADL58410.1"/>
    <property type="molecule type" value="Genomic_DNA"/>
</dbReference>
<keyword evidence="2" id="KW-1185">Reference proteome</keyword>
<proteinExistence type="predicted"/>
<sequence length="83" mass="9311">MGVNVSRLYLVNGTPRIIEGDPDSDIVAFALLQRNRTVVLQREYERSMFVRLVILGDGGGVFRAVMRSGDVTVWEPVIGKFEK</sequence>
<evidence type="ECO:0000313" key="2">
    <source>
        <dbReference type="Proteomes" id="UP000000345"/>
    </source>
</evidence>
<name>D9PW12_METTM</name>
<organism evidence="1 2">
    <name type="scientific">Methanothermobacter marburgensis (strain ATCC BAA-927 / DSM 2133 / JCM 14651 / NBRC 100331 / OCM 82 / Marburg)</name>
    <name type="common">Methanobacterium thermoautotrophicum</name>
    <dbReference type="NCBI Taxonomy" id="79929"/>
    <lineage>
        <taxon>Archaea</taxon>
        <taxon>Methanobacteriati</taxon>
        <taxon>Methanobacteriota</taxon>
        <taxon>Methanomada group</taxon>
        <taxon>Methanobacteria</taxon>
        <taxon>Methanobacteriales</taxon>
        <taxon>Methanobacteriaceae</taxon>
        <taxon>Methanothermobacter</taxon>
    </lineage>
</organism>
<dbReference type="RefSeq" id="WP_013295634.1">
    <property type="nucleotide sequence ID" value="NC_014408.1"/>
</dbReference>
<dbReference type="Proteomes" id="UP000000345">
    <property type="component" value="Chromosome"/>
</dbReference>
<reference evidence="1 2" key="2">
    <citation type="journal article" date="2010" name="J. Bacteriol.">
        <title>Complete genome sequence of Methanothermobacter marburgensis, a methanoarchaeon model organism.</title>
        <authorList>
            <person name="Liesegang H."/>
            <person name="Kaster A.K."/>
            <person name="Wiezer A."/>
            <person name="Goenrich M."/>
            <person name="Wollherr A."/>
            <person name="Seedorf H."/>
            <person name="Gottschalk G."/>
            <person name="Thauer R.K."/>
        </authorList>
    </citation>
    <scope>NUCLEOTIDE SEQUENCE [LARGE SCALE GENOMIC DNA]</scope>
    <source>
        <strain evidence="2">ATCC BAA-927 / DSM 2133 / JCM 14651 / NBRC 100331 / OCM 82 / Marburg</strain>
    </source>
</reference>
<dbReference type="AlphaFoldDB" id="D9PW12"/>
<gene>
    <name evidence="1" type="ordered locus">MTBMA_c08150</name>
</gene>
<dbReference type="KEGG" id="mmg:MTBMA_c08150"/>
<reference key="1">
    <citation type="submission" date="2009-08" db="EMBL/GenBank/DDBJ databases">
        <title>The genome sequence of Methanothermobacter marburgensis.</title>
        <authorList>
            <person name="Kaster A."/>
            <person name="Seedorf H."/>
            <person name="Goenrich M."/>
            <person name="Wiezer A."/>
            <person name="Liesegang H."/>
            <person name="Thauer R."/>
            <person name="Gottschalk G."/>
        </authorList>
    </citation>
    <scope>NUCLEOTIDE SEQUENCE</scope>
    <source>
        <strain>Marburg</strain>
    </source>
</reference>
<accession>D9PW12</accession>
<evidence type="ECO:0000313" key="1">
    <source>
        <dbReference type="EMBL" id="ADL58410.1"/>
    </source>
</evidence>
<dbReference type="GeneID" id="77399594"/>
<dbReference type="STRING" id="79929.MTBMA_c08150"/>
<dbReference type="HOGENOM" id="CLU_2534742_0_0_2"/>
<dbReference type="PaxDb" id="79929-MTBMA_c08150"/>